<name>A0A9D4R625_DREPO</name>
<evidence type="ECO:0000313" key="1">
    <source>
        <dbReference type="EMBL" id="KAH3854565.1"/>
    </source>
</evidence>
<accession>A0A9D4R625</accession>
<keyword evidence="2" id="KW-1185">Reference proteome</keyword>
<evidence type="ECO:0000313" key="2">
    <source>
        <dbReference type="Proteomes" id="UP000828390"/>
    </source>
</evidence>
<dbReference type="Proteomes" id="UP000828390">
    <property type="component" value="Unassembled WGS sequence"/>
</dbReference>
<protein>
    <submittedName>
        <fullName evidence="1">Uncharacterized protein</fullName>
    </submittedName>
</protein>
<proteinExistence type="predicted"/>
<sequence>MRERESTMTRMRQYDTNSRVMSLASGSRDISVYKTLLYWEQSVRSSYNDSVKGPGT</sequence>
<reference evidence="1" key="1">
    <citation type="journal article" date="2019" name="bioRxiv">
        <title>The Genome of the Zebra Mussel, Dreissena polymorpha: A Resource for Invasive Species Research.</title>
        <authorList>
            <person name="McCartney M.A."/>
            <person name="Auch B."/>
            <person name="Kono T."/>
            <person name="Mallez S."/>
            <person name="Zhang Y."/>
            <person name="Obille A."/>
            <person name="Becker A."/>
            <person name="Abrahante J.E."/>
            <person name="Garbe J."/>
            <person name="Badalamenti J.P."/>
            <person name="Herman A."/>
            <person name="Mangelson H."/>
            <person name="Liachko I."/>
            <person name="Sullivan S."/>
            <person name="Sone E.D."/>
            <person name="Koren S."/>
            <person name="Silverstein K.A.T."/>
            <person name="Beckman K.B."/>
            <person name="Gohl D.M."/>
        </authorList>
    </citation>
    <scope>NUCLEOTIDE SEQUENCE</scope>
    <source>
        <strain evidence="1">Duluth1</strain>
        <tissue evidence="1">Whole animal</tissue>
    </source>
</reference>
<dbReference type="AlphaFoldDB" id="A0A9D4R625"/>
<reference evidence="1" key="2">
    <citation type="submission" date="2020-11" db="EMBL/GenBank/DDBJ databases">
        <authorList>
            <person name="McCartney M.A."/>
            <person name="Auch B."/>
            <person name="Kono T."/>
            <person name="Mallez S."/>
            <person name="Becker A."/>
            <person name="Gohl D.M."/>
            <person name="Silverstein K.A.T."/>
            <person name="Koren S."/>
            <person name="Bechman K.B."/>
            <person name="Herman A."/>
            <person name="Abrahante J.E."/>
            <person name="Garbe J."/>
        </authorList>
    </citation>
    <scope>NUCLEOTIDE SEQUENCE</scope>
    <source>
        <strain evidence="1">Duluth1</strain>
        <tissue evidence="1">Whole animal</tissue>
    </source>
</reference>
<dbReference type="EMBL" id="JAIWYP010000003">
    <property type="protein sequence ID" value="KAH3854565.1"/>
    <property type="molecule type" value="Genomic_DNA"/>
</dbReference>
<gene>
    <name evidence="1" type="ORF">DPMN_097108</name>
</gene>
<comment type="caution">
    <text evidence="1">The sequence shown here is derived from an EMBL/GenBank/DDBJ whole genome shotgun (WGS) entry which is preliminary data.</text>
</comment>
<organism evidence="1 2">
    <name type="scientific">Dreissena polymorpha</name>
    <name type="common">Zebra mussel</name>
    <name type="synonym">Mytilus polymorpha</name>
    <dbReference type="NCBI Taxonomy" id="45954"/>
    <lineage>
        <taxon>Eukaryota</taxon>
        <taxon>Metazoa</taxon>
        <taxon>Spiralia</taxon>
        <taxon>Lophotrochozoa</taxon>
        <taxon>Mollusca</taxon>
        <taxon>Bivalvia</taxon>
        <taxon>Autobranchia</taxon>
        <taxon>Heteroconchia</taxon>
        <taxon>Euheterodonta</taxon>
        <taxon>Imparidentia</taxon>
        <taxon>Neoheterodontei</taxon>
        <taxon>Myida</taxon>
        <taxon>Dreissenoidea</taxon>
        <taxon>Dreissenidae</taxon>
        <taxon>Dreissena</taxon>
    </lineage>
</organism>